<evidence type="ECO:0000256" key="1">
    <source>
        <dbReference type="ARBA" id="ARBA00006383"/>
    </source>
</evidence>
<keyword evidence="6" id="KW-1185">Reference proteome</keyword>
<name>A0A401Z8U6_9CHLR</name>
<dbReference type="GO" id="GO:0046353">
    <property type="term" value="F:aminoglycoside 3-N-acetyltransferase activity"/>
    <property type="evidence" value="ECO:0007669"/>
    <property type="project" value="UniProtKB-EC"/>
</dbReference>
<sequence length="277" mass="29758">MTVTMNDVRQAVKILGVSGMPVCIHSSLRSFGPVAHGAETIVSGFLAEGCTVLVPTFSDAAYAIAPPDRPAMRPPRNGIDYTQLASRIYMGNNAVYTPASRELNITMGLIPKFVVEHPQHVRGNHPLNSFAALGPLAENLIGGQDPLNVYAPLHTLTLMHGSIILMGVGLERMTFLHYAEQVAGRELFRRCANGPDFQPMLVAVGSCSEGFGRLEAVLAPAQQKLKVGQSLWQAYVAGETLQLASSAIREQPDITHCSDEDCRRCNDAVKGGPLLAV</sequence>
<evidence type="ECO:0000256" key="4">
    <source>
        <dbReference type="RuleBase" id="RU365031"/>
    </source>
</evidence>
<dbReference type="Pfam" id="PF02522">
    <property type="entry name" value="Antibiotic_NAT"/>
    <property type="match status" value="1"/>
</dbReference>
<reference evidence="6" key="1">
    <citation type="submission" date="2018-12" db="EMBL/GenBank/DDBJ databases">
        <title>Tengunoibacter tsumagoiensis gen. nov., sp. nov., Dictyobacter kobayashii sp. nov., D. alpinus sp. nov., and D. joshuensis sp. nov. and description of Dictyobacteraceae fam. nov. within the order Ktedonobacterales isolated from Tengu-no-mugimeshi.</title>
        <authorList>
            <person name="Wang C.M."/>
            <person name="Zheng Y."/>
            <person name="Sakai Y."/>
            <person name="Toyoda A."/>
            <person name="Minakuchi Y."/>
            <person name="Abe K."/>
            <person name="Yokota A."/>
            <person name="Yabe S."/>
        </authorList>
    </citation>
    <scope>NUCLEOTIDE SEQUENCE [LARGE SCALE GENOMIC DNA]</scope>
    <source>
        <strain evidence="6">S-27</strain>
    </source>
</reference>
<accession>A0A401Z8U6</accession>
<gene>
    <name evidence="5" type="ORF">KDAU_06130</name>
</gene>
<dbReference type="GO" id="GO:0046677">
    <property type="term" value="P:response to antibiotic"/>
    <property type="evidence" value="ECO:0007669"/>
    <property type="project" value="UniProtKB-KW"/>
</dbReference>
<evidence type="ECO:0000256" key="2">
    <source>
        <dbReference type="ARBA" id="ARBA00022679"/>
    </source>
</evidence>
<keyword evidence="4" id="KW-0046">Antibiotic resistance</keyword>
<comment type="catalytic activity">
    <reaction evidence="4">
        <text>a 2-deoxystreptamine antibiotic + acetyl-CoA = an N(3)-acetyl-2-deoxystreptamine antibiotic + CoA + H(+)</text>
        <dbReference type="Rhea" id="RHEA:12665"/>
        <dbReference type="ChEBI" id="CHEBI:15378"/>
        <dbReference type="ChEBI" id="CHEBI:57287"/>
        <dbReference type="ChEBI" id="CHEBI:57288"/>
        <dbReference type="ChEBI" id="CHEBI:57921"/>
        <dbReference type="ChEBI" id="CHEBI:77452"/>
        <dbReference type="EC" id="2.3.1.81"/>
    </reaction>
</comment>
<keyword evidence="2 4" id="KW-0808">Transferase</keyword>
<proteinExistence type="inferred from homology"/>
<dbReference type="InterPro" id="IPR028345">
    <property type="entry name" value="Antibiotic_NAT-like"/>
</dbReference>
<dbReference type="OrthoDB" id="7330654at2"/>
<dbReference type="SUPFAM" id="SSF110710">
    <property type="entry name" value="TTHA0583/YokD-like"/>
    <property type="match status" value="1"/>
</dbReference>
<dbReference type="PANTHER" id="PTHR11104:SF0">
    <property type="entry name" value="SPBETA PROPHAGE-DERIVED AMINOGLYCOSIDE N(3')-ACETYLTRANSFERASE-LIKE PROTEIN YOKD"/>
    <property type="match status" value="1"/>
</dbReference>
<dbReference type="AlphaFoldDB" id="A0A401Z8U6"/>
<dbReference type="InterPro" id="IPR003679">
    <property type="entry name" value="Amioglycoside_AcTrfase"/>
</dbReference>
<comment type="similarity">
    <text evidence="1 4">Belongs to the antibiotic N-acetyltransferase family.</text>
</comment>
<keyword evidence="3 4" id="KW-0012">Acyltransferase</keyword>
<evidence type="ECO:0000256" key="3">
    <source>
        <dbReference type="ARBA" id="ARBA00023315"/>
    </source>
</evidence>
<dbReference type="Proteomes" id="UP000287224">
    <property type="component" value="Unassembled WGS sequence"/>
</dbReference>
<dbReference type="RefSeq" id="WP_126594579.1">
    <property type="nucleotide sequence ID" value="NZ_BIFQ01000001.1"/>
</dbReference>
<evidence type="ECO:0000313" key="6">
    <source>
        <dbReference type="Proteomes" id="UP000287224"/>
    </source>
</evidence>
<comment type="caution">
    <text evidence="5">The sequence shown here is derived from an EMBL/GenBank/DDBJ whole genome shotgun (WGS) entry which is preliminary data.</text>
</comment>
<dbReference type="PANTHER" id="PTHR11104">
    <property type="entry name" value="AMINOGLYCOSIDE N3-ACETYLTRANSFERASE"/>
    <property type="match status" value="1"/>
</dbReference>
<dbReference type="EMBL" id="BIFQ01000001">
    <property type="protein sequence ID" value="GCE03284.1"/>
    <property type="molecule type" value="Genomic_DNA"/>
</dbReference>
<dbReference type="EC" id="2.3.1.-" evidence="4"/>
<organism evidence="5 6">
    <name type="scientific">Dictyobacter aurantiacus</name>
    <dbReference type="NCBI Taxonomy" id="1936993"/>
    <lineage>
        <taxon>Bacteria</taxon>
        <taxon>Bacillati</taxon>
        <taxon>Chloroflexota</taxon>
        <taxon>Ktedonobacteria</taxon>
        <taxon>Ktedonobacterales</taxon>
        <taxon>Dictyobacteraceae</taxon>
        <taxon>Dictyobacter</taxon>
    </lineage>
</organism>
<protein>
    <recommendedName>
        <fullName evidence="4">Aminoglycoside N(3)-acetyltransferase</fullName>
        <ecNumber evidence="4">2.3.1.-</ecNumber>
    </recommendedName>
</protein>
<evidence type="ECO:0000313" key="5">
    <source>
        <dbReference type="EMBL" id="GCE03284.1"/>
    </source>
</evidence>